<reference evidence="1" key="1">
    <citation type="journal article" date="2014" name="Int. J. Syst. Evol. Microbiol.">
        <title>Complete genome sequence of Corynebacterium casei LMG S-19264T (=DSM 44701T), isolated from a smear-ripened cheese.</title>
        <authorList>
            <consortium name="US DOE Joint Genome Institute (JGI-PGF)"/>
            <person name="Walter F."/>
            <person name="Albersmeier A."/>
            <person name="Kalinowski J."/>
            <person name="Ruckert C."/>
        </authorList>
    </citation>
    <scope>NUCLEOTIDE SEQUENCE</scope>
    <source>
        <strain evidence="1">VKM B-1606</strain>
    </source>
</reference>
<organism evidence="1 4">
    <name type="scientific">Methylopila capsulata</name>
    <dbReference type="NCBI Taxonomy" id="61654"/>
    <lineage>
        <taxon>Bacteria</taxon>
        <taxon>Pseudomonadati</taxon>
        <taxon>Pseudomonadota</taxon>
        <taxon>Alphaproteobacteria</taxon>
        <taxon>Hyphomicrobiales</taxon>
        <taxon>Methylopilaceae</taxon>
        <taxon>Methylopila</taxon>
    </lineage>
</organism>
<dbReference type="EMBL" id="JAFBCY010000001">
    <property type="protein sequence ID" value="MBM7850489.1"/>
    <property type="molecule type" value="Genomic_DNA"/>
</dbReference>
<comment type="caution">
    <text evidence="1">The sequence shown here is derived from an EMBL/GenBank/DDBJ whole genome shotgun (WGS) entry which is preliminary data.</text>
</comment>
<sequence>MSDSPRGRLTGAAVFATLVLVLMAEIDRGPDVSPEVADVVAAAALQEHADRVAALRP</sequence>
<dbReference type="Proteomes" id="UP001143400">
    <property type="component" value="Unassembled WGS sequence"/>
</dbReference>
<name>A0A9W6MS02_9HYPH</name>
<reference evidence="2 3" key="2">
    <citation type="submission" date="2021-01" db="EMBL/GenBank/DDBJ databases">
        <title>Genomic Encyclopedia of Type Strains, Phase IV (KMG-IV): sequencing the most valuable type-strain genomes for metagenomic binning, comparative biology and taxonomic classification.</title>
        <authorList>
            <person name="Goeker M."/>
        </authorList>
    </citation>
    <scope>NUCLEOTIDE SEQUENCE [LARGE SCALE GENOMIC DNA]</scope>
    <source>
        <strain evidence="2 3">DSM 6130</strain>
    </source>
</reference>
<gene>
    <name evidence="1" type="ORF">GCM10008170_18020</name>
    <name evidence="2" type="ORF">JOD31_000701</name>
</gene>
<keyword evidence="3" id="KW-1185">Reference proteome</keyword>
<reference evidence="1" key="3">
    <citation type="submission" date="2023-01" db="EMBL/GenBank/DDBJ databases">
        <authorList>
            <person name="Sun Q."/>
            <person name="Evtushenko L."/>
        </authorList>
    </citation>
    <scope>NUCLEOTIDE SEQUENCE</scope>
    <source>
        <strain evidence="1">VKM B-1606</strain>
    </source>
</reference>
<dbReference type="RefSeq" id="WP_204948907.1">
    <property type="nucleotide sequence ID" value="NZ_BSFF01000002.1"/>
</dbReference>
<evidence type="ECO:0000313" key="4">
    <source>
        <dbReference type="Proteomes" id="UP001143400"/>
    </source>
</evidence>
<dbReference type="AlphaFoldDB" id="A0A9W6MS02"/>
<dbReference type="EMBL" id="BSFF01000002">
    <property type="protein sequence ID" value="GLK55783.1"/>
    <property type="molecule type" value="Genomic_DNA"/>
</dbReference>
<accession>A0A9W6MS02</accession>
<evidence type="ECO:0000313" key="3">
    <source>
        <dbReference type="Proteomes" id="UP000758856"/>
    </source>
</evidence>
<evidence type="ECO:0000313" key="2">
    <source>
        <dbReference type="EMBL" id="MBM7850489.1"/>
    </source>
</evidence>
<proteinExistence type="predicted"/>
<protein>
    <submittedName>
        <fullName evidence="1">Uncharacterized protein</fullName>
    </submittedName>
</protein>
<evidence type="ECO:0000313" key="1">
    <source>
        <dbReference type="EMBL" id="GLK55783.1"/>
    </source>
</evidence>
<dbReference type="Proteomes" id="UP000758856">
    <property type="component" value="Unassembled WGS sequence"/>
</dbReference>